<dbReference type="Proteomes" id="UP000030302">
    <property type="component" value="Chromosome"/>
</dbReference>
<dbReference type="HOGENOM" id="CLU_3166736_0_0_4"/>
<dbReference type="KEGG" id="care:LT85_4051"/>
<protein>
    <submittedName>
        <fullName evidence="1">Uncharacterized protein</fullName>
    </submittedName>
</protein>
<organism evidence="1 2">
    <name type="scientific">Collimonas arenae</name>
    <dbReference type="NCBI Taxonomy" id="279058"/>
    <lineage>
        <taxon>Bacteria</taxon>
        <taxon>Pseudomonadati</taxon>
        <taxon>Pseudomonadota</taxon>
        <taxon>Betaproteobacteria</taxon>
        <taxon>Burkholderiales</taxon>
        <taxon>Oxalobacteraceae</taxon>
        <taxon>Collimonas</taxon>
    </lineage>
</organism>
<dbReference type="AlphaFoldDB" id="A0A0A1FHV4"/>
<accession>A0A0A1FHV4</accession>
<proteinExistence type="predicted"/>
<evidence type="ECO:0000313" key="1">
    <source>
        <dbReference type="EMBL" id="AIY43209.1"/>
    </source>
</evidence>
<name>A0A0A1FHV4_9BURK</name>
<keyword evidence="2" id="KW-1185">Reference proteome</keyword>
<gene>
    <name evidence="1" type="ORF">LT85_4051</name>
</gene>
<reference evidence="2" key="1">
    <citation type="journal article" date="2014" name="Soil Biol. Biochem.">
        <title>Structure and function of bacterial communities in ageing soils: Insights from the Mendocino ecological staircase.</title>
        <authorList>
            <person name="Uroz S."/>
            <person name="Tech J.J."/>
            <person name="Sawaya N.A."/>
            <person name="Frey-Klett P."/>
            <person name="Leveau J.H.J."/>
        </authorList>
    </citation>
    <scope>NUCLEOTIDE SEQUENCE [LARGE SCALE GENOMIC DNA]</scope>
    <source>
        <strain evidence="2">Cal35</strain>
    </source>
</reference>
<sequence>MGVSIAAFRCDRNYRKQGKISASSILDTSRRHPLAMLHDLKQALRIV</sequence>
<evidence type="ECO:0000313" key="2">
    <source>
        <dbReference type="Proteomes" id="UP000030302"/>
    </source>
</evidence>
<dbReference type="EMBL" id="CP009962">
    <property type="protein sequence ID" value="AIY43209.1"/>
    <property type="molecule type" value="Genomic_DNA"/>
</dbReference>